<evidence type="ECO:0000256" key="7">
    <source>
        <dbReference type="ARBA" id="ARBA00022833"/>
    </source>
</evidence>
<reference evidence="11 12" key="1">
    <citation type="journal article" date="2019" name="Int. J. Syst. Evol. Microbiol.">
        <title>Capsulimonas corticalis gen. nov., sp. nov., an aerobic capsulated bacterium, of a novel bacterial order, Capsulimonadales ord. nov., of the class Armatimonadia of the phylum Armatimonadetes.</title>
        <authorList>
            <person name="Li J."/>
            <person name="Kudo C."/>
            <person name="Tonouchi A."/>
        </authorList>
    </citation>
    <scope>NUCLEOTIDE SEQUENCE [LARGE SCALE GENOMIC DNA]</scope>
    <source>
        <strain evidence="11 12">AX-7</strain>
    </source>
</reference>
<evidence type="ECO:0000256" key="8">
    <source>
        <dbReference type="ARBA" id="ARBA00022989"/>
    </source>
</evidence>
<name>A0A402D3V8_9BACT</name>
<evidence type="ECO:0000256" key="3">
    <source>
        <dbReference type="ARBA" id="ARBA00022670"/>
    </source>
</evidence>
<keyword evidence="7" id="KW-0862">Zinc</keyword>
<dbReference type="PANTHER" id="PTHR43221">
    <property type="entry name" value="PROTEASE HTPX"/>
    <property type="match status" value="1"/>
</dbReference>
<keyword evidence="3" id="KW-0645">Protease</keyword>
<dbReference type="InterPro" id="IPR001915">
    <property type="entry name" value="Peptidase_M48"/>
</dbReference>
<dbReference type="Proteomes" id="UP000287394">
    <property type="component" value="Chromosome"/>
</dbReference>
<evidence type="ECO:0000256" key="9">
    <source>
        <dbReference type="ARBA" id="ARBA00023049"/>
    </source>
</evidence>
<comment type="cofactor">
    <cofactor evidence="1">
        <name>Zn(2+)</name>
        <dbReference type="ChEBI" id="CHEBI:29105"/>
    </cofactor>
</comment>
<keyword evidence="12" id="KW-1185">Reference proteome</keyword>
<dbReference type="InterPro" id="IPR050083">
    <property type="entry name" value="HtpX_protease"/>
</dbReference>
<keyword evidence="8" id="KW-1133">Transmembrane helix</keyword>
<evidence type="ECO:0000256" key="2">
    <source>
        <dbReference type="ARBA" id="ARBA00022475"/>
    </source>
</evidence>
<sequence>MRVVVDRQGWAMVMLDRDGGDALLASSSPAEVDRALARSIGGSVRPLGGWSGRQMARNWSVVRRSNDWLHRTGLRAQGVVNPDPLRPLMRAAHILYLVVEVSPRNAPNFHLSGAYPERMASGNVYYRRAYFEYPELPGLIGRLRRAPKPPAVTVQAGYTRADLIGVCAPLALVLLLPLAITFWMRARALRAMAAEEVDSATALFGFNRFLQQITLVVWLLWLPLNYGLGLRAILEFFWDGPLNFIPLPFLAYYLPALTTVACTVIAAPVFRRVWDKQFASENVVKDSLLALAMFLPVVFYSVAASCFLDNPYAAAGWAAAGLAVRQGVQRLGRRPVLRVTGGELFEAAQRFSSASGLPPADVLVLPGAAGSFANAFATTGNRVLLTKYLVDALSKREVNAIMAHEMTHLKHKHPMILGATYLASAALSIGAAFWAAMHHVPAAWLGVIQAAVLILSMLGQTMLGRAFERVADAGALALTGDPEACISGLGKITRLNRMPMEWGKWDRYWLTHPSTSQRFREIAKRGGMSEEQVTAAMQAAGGETTGERYNIVVRSAAAPAPVV</sequence>
<proteinExistence type="predicted"/>
<keyword evidence="2" id="KW-1003">Cell membrane</keyword>
<keyword evidence="10" id="KW-0472">Membrane</keyword>
<evidence type="ECO:0000256" key="5">
    <source>
        <dbReference type="ARBA" id="ARBA00022723"/>
    </source>
</evidence>
<dbReference type="AlphaFoldDB" id="A0A402D3V8"/>
<dbReference type="GO" id="GO:0004222">
    <property type="term" value="F:metalloendopeptidase activity"/>
    <property type="evidence" value="ECO:0007669"/>
    <property type="project" value="InterPro"/>
</dbReference>
<organism evidence="11 12">
    <name type="scientific">Capsulimonas corticalis</name>
    <dbReference type="NCBI Taxonomy" id="2219043"/>
    <lineage>
        <taxon>Bacteria</taxon>
        <taxon>Bacillati</taxon>
        <taxon>Armatimonadota</taxon>
        <taxon>Armatimonadia</taxon>
        <taxon>Capsulimonadales</taxon>
        <taxon>Capsulimonadaceae</taxon>
        <taxon>Capsulimonas</taxon>
    </lineage>
</organism>
<evidence type="ECO:0000313" key="12">
    <source>
        <dbReference type="Proteomes" id="UP000287394"/>
    </source>
</evidence>
<dbReference type="PANTHER" id="PTHR43221:SF2">
    <property type="entry name" value="PROTEASE HTPX HOMOLOG"/>
    <property type="match status" value="1"/>
</dbReference>
<accession>A0A402D3V8</accession>
<keyword evidence="4" id="KW-0812">Transmembrane</keyword>
<keyword evidence="5" id="KW-0479">Metal-binding</keyword>
<keyword evidence="9" id="KW-0482">Metalloprotease</keyword>
<dbReference type="Gene3D" id="3.30.2010.10">
    <property type="entry name" value="Metalloproteases ('zincins'), catalytic domain"/>
    <property type="match status" value="1"/>
</dbReference>
<evidence type="ECO:0000256" key="10">
    <source>
        <dbReference type="ARBA" id="ARBA00023136"/>
    </source>
</evidence>
<gene>
    <name evidence="11" type="ORF">CCAX7_17390</name>
</gene>
<dbReference type="GO" id="GO:0046872">
    <property type="term" value="F:metal ion binding"/>
    <property type="evidence" value="ECO:0007669"/>
    <property type="project" value="UniProtKB-KW"/>
</dbReference>
<dbReference type="KEGG" id="ccot:CCAX7_17390"/>
<protein>
    <submittedName>
        <fullName evidence="11">Uncharacterized protein</fullName>
    </submittedName>
</protein>
<evidence type="ECO:0000256" key="4">
    <source>
        <dbReference type="ARBA" id="ARBA00022692"/>
    </source>
</evidence>
<dbReference type="GO" id="GO:0006508">
    <property type="term" value="P:proteolysis"/>
    <property type="evidence" value="ECO:0007669"/>
    <property type="project" value="UniProtKB-KW"/>
</dbReference>
<dbReference type="EMBL" id="AP025739">
    <property type="protein sequence ID" value="BDI29688.1"/>
    <property type="molecule type" value="Genomic_DNA"/>
</dbReference>
<dbReference type="Pfam" id="PF01435">
    <property type="entry name" value="Peptidase_M48"/>
    <property type="match status" value="1"/>
</dbReference>
<evidence type="ECO:0000313" key="11">
    <source>
        <dbReference type="EMBL" id="BDI29688.1"/>
    </source>
</evidence>
<evidence type="ECO:0000256" key="1">
    <source>
        <dbReference type="ARBA" id="ARBA00001947"/>
    </source>
</evidence>
<evidence type="ECO:0000256" key="6">
    <source>
        <dbReference type="ARBA" id="ARBA00022801"/>
    </source>
</evidence>
<keyword evidence="6" id="KW-0378">Hydrolase</keyword>